<dbReference type="AlphaFoldDB" id="A0A1I2TZX4"/>
<keyword evidence="2" id="KW-1185">Reference proteome</keyword>
<evidence type="ECO:0000313" key="2">
    <source>
        <dbReference type="Proteomes" id="UP000199337"/>
    </source>
</evidence>
<accession>A0A1I2TZX4</accession>
<sequence length="39" mass="4436">MFKNKYLRGIALFFAGCLVPLVGSLNHVIMEQLTKKQVK</sequence>
<evidence type="ECO:0000313" key="1">
    <source>
        <dbReference type="EMBL" id="SFG70440.1"/>
    </source>
</evidence>
<reference evidence="2" key="1">
    <citation type="submission" date="2016-10" db="EMBL/GenBank/DDBJ databases">
        <authorList>
            <person name="Varghese N."/>
            <person name="Submissions S."/>
        </authorList>
    </citation>
    <scope>NUCLEOTIDE SEQUENCE [LARGE SCALE GENOMIC DNA]</scope>
    <source>
        <strain evidence="2">DSM 17038</strain>
    </source>
</reference>
<name>A0A1I2TZX4_9FIRM</name>
<gene>
    <name evidence="1" type="ORF">SAMN05660649_02430</name>
</gene>
<protein>
    <submittedName>
        <fullName evidence="1">Uncharacterized protein</fullName>
    </submittedName>
</protein>
<organism evidence="1 2">
    <name type="scientific">Desulfotruncus arcticus DSM 17038</name>
    <dbReference type="NCBI Taxonomy" id="1121424"/>
    <lineage>
        <taxon>Bacteria</taxon>
        <taxon>Bacillati</taxon>
        <taxon>Bacillota</taxon>
        <taxon>Clostridia</taxon>
        <taxon>Eubacteriales</taxon>
        <taxon>Desulfallaceae</taxon>
        <taxon>Desulfotruncus</taxon>
    </lineage>
</organism>
<dbReference type="EMBL" id="FOOX01000008">
    <property type="protein sequence ID" value="SFG70440.1"/>
    <property type="molecule type" value="Genomic_DNA"/>
</dbReference>
<dbReference type="Proteomes" id="UP000199337">
    <property type="component" value="Unassembled WGS sequence"/>
</dbReference>
<proteinExistence type="predicted"/>